<keyword evidence="4" id="KW-1133">Transmembrane helix</keyword>
<keyword evidence="2" id="KW-1015">Disulfide bond</keyword>
<dbReference type="Proteomes" id="UP001634007">
    <property type="component" value="Unassembled WGS sequence"/>
</dbReference>
<feature type="domain" description="Apple" evidence="5">
    <location>
        <begin position="353"/>
        <end position="439"/>
    </location>
</feature>
<keyword evidence="4" id="KW-0472">Membrane</keyword>
<evidence type="ECO:0000313" key="6">
    <source>
        <dbReference type="EMBL" id="KAL3754104.1"/>
    </source>
</evidence>
<dbReference type="InterPro" id="IPR036426">
    <property type="entry name" value="Bulb-type_lectin_dom_sf"/>
</dbReference>
<reference evidence="6 7" key="1">
    <citation type="submission" date="2024-11" db="EMBL/GenBank/DDBJ databases">
        <title>Chromosome-level genome assembly of Eucalyptus globulus Labill. provides insights into its genome evolution.</title>
        <authorList>
            <person name="Li X."/>
        </authorList>
    </citation>
    <scope>NUCLEOTIDE SEQUENCE [LARGE SCALE GENOMIC DNA]</scope>
    <source>
        <strain evidence="6">CL2024</strain>
        <tissue evidence="6">Fresh tender leaves</tissue>
    </source>
</reference>
<evidence type="ECO:0000256" key="3">
    <source>
        <dbReference type="ARBA" id="ARBA00023180"/>
    </source>
</evidence>
<dbReference type="Gene3D" id="2.90.10.10">
    <property type="entry name" value="Bulb-type lectin domain"/>
    <property type="match status" value="1"/>
</dbReference>
<dbReference type="SMART" id="SM00108">
    <property type="entry name" value="B_lectin"/>
    <property type="match status" value="1"/>
</dbReference>
<keyword evidence="1" id="KW-0732">Signal</keyword>
<name>A0ABD3LQS8_EUCGL</name>
<keyword evidence="4" id="KW-0812">Transmembrane</keyword>
<proteinExistence type="predicted"/>
<dbReference type="InterPro" id="IPR001480">
    <property type="entry name" value="Bulb-type_lectin_dom"/>
</dbReference>
<dbReference type="Pfam" id="PF00024">
    <property type="entry name" value="PAN_1"/>
    <property type="match status" value="1"/>
</dbReference>
<feature type="transmembrane region" description="Helical" evidence="4">
    <location>
        <begin position="450"/>
        <end position="475"/>
    </location>
</feature>
<dbReference type="InterPro" id="IPR003609">
    <property type="entry name" value="Pan_app"/>
</dbReference>
<evidence type="ECO:0000259" key="5">
    <source>
        <dbReference type="PROSITE" id="PS50948"/>
    </source>
</evidence>
<evidence type="ECO:0000256" key="2">
    <source>
        <dbReference type="ARBA" id="ARBA00023157"/>
    </source>
</evidence>
<keyword evidence="7" id="KW-1185">Reference proteome</keyword>
<accession>A0ABD3LQS8</accession>
<dbReference type="Pfam" id="PF01453">
    <property type="entry name" value="B_lectin"/>
    <property type="match status" value="1"/>
</dbReference>
<dbReference type="PANTHER" id="PTHR32444">
    <property type="entry name" value="BULB-TYPE LECTIN DOMAIN-CONTAINING PROTEIN"/>
    <property type="match status" value="1"/>
</dbReference>
<evidence type="ECO:0000313" key="7">
    <source>
        <dbReference type="Proteomes" id="UP001634007"/>
    </source>
</evidence>
<dbReference type="PANTHER" id="PTHR32444:SF108">
    <property type="entry name" value="OS02G0527900 PROTEIN"/>
    <property type="match status" value="1"/>
</dbReference>
<evidence type="ECO:0000256" key="4">
    <source>
        <dbReference type="SAM" id="Phobius"/>
    </source>
</evidence>
<keyword evidence="3" id="KW-0325">Glycoprotein</keyword>
<dbReference type="Pfam" id="PF00954">
    <property type="entry name" value="S_locus_glycop"/>
    <property type="match status" value="1"/>
</dbReference>
<protein>
    <recommendedName>
        <fullName evidence="5">Apple domain-containing protein</fullName>
    </recommendedName>
</protein>
<organism evidence="6 7">
    <name type="scientific">Eucalyptus globulus</name>
    <name type="common">Tasmanian blue gum</name>
    <dbReference type="NCBI Taxonomy" id="34317"/>
    <lineage>
        <taxon>Eukaryota</taxon>
        <taxon>Viridiplantae</taxon>
        <taxon>Streptophyta</taxon>
        <taxon>Embryophyta</taxon>
        <taxon>Tracheophyta</taxon>
        <taxon>Spermatophyta</taxon>
        <taxon>Magnoliopsida</taxon>
        <taxon>eudicotyledons</taxon>
        <taxon>Gunneridae</taxon>
        <taxon>Pentapetalae</taxon>
        <taxon>rosids</taxon>
        <taxon>malvids</taxon>
        <taxon>Myrtales</taxon>
        <taxon>Myrtaceae</taxon>
        <taxon>Myrtoideae</taxon>
        <taxon>Eucalypteae</taxon>
        <taxon>Eucalyptus</taxon>
    </lineage>
</organism>
<comment type="caution">
    <text evidence="6">The sequence shown here is derived from an EMBL/GenBank/DDBJ whole genome shotgun (WGS) entry which is preliminary data.</text>
</comment>
<evidence type="ECO:0000256" key="1">
    <source>
        <dbReference type="ARBA" id="ARBA00022729"/>
    </source>
</evidence>
<dbReference type="EMBL" id="JBJKBG010000001">
    <property type="protein sequence ID" value="KAL3754104.1"/>
    <property type="molecule type" value="Genomic_DNA"/>
</dbReference>
<gene>
    <name evidence="6" type="ORF">ACJRO7_001364</name>
</gene>
<sequence length="517" mass="55203">MQKSLNLDPLSGFSNLRSNVDSIMRIGPSLLDAIARLAILATLCFLRASSQELHRGFEAAPKPSVSGFQPLLTDPTGNFSLSFLRVNGTRLALAVVHVPSSQPLWVADPPRPARWSDRSTRLSFNGSLVISDPSSGVFWSTGTDGDRVVLLNSSNLQVQKQSDGGGGTPVVVWQSFDFPADTLVENQNFTAAMSLTSSNGLYSMHMGSDFFALYANFGGDSDQMYWEHKALEAKAQVVDGAGAVYARVDPGGFIAMYQNGSVPVDVEAFNSFQKSIDSFLLLRLESDGNLKGYYWTGSTWATNYRAISGSCELPSPCGPYSLCSADGTCSCLDNRTEARPGLCSSAPGSGDFCGGGAGSGSGGFSVLRRVGVELPYKELMGYASVPSLDDCERACESNCSCWGAVYSNATRFCYTIDYPIQTLLEVTDETKIGYFKVKPAPAGKGKGYEVGFGVGVLMSVLIVVAVVAVVGLVGYRVWRRRRRGGLKGHLAGEDGLAAGPYKDLGSASFRSIELSSR</sequence>
<dbReference type="InterPro" id="IPR000858">
    <property type="entry name" value="S_locus_glycoprot_dom"/>
</dbReference>
<dbReference type="SUPFAM" id="SSF51110">
    <property type="entry name" value="alpha-D-mannose-specific plant lectins"/>
    <property type="match status" value="1"/>
</dbReference>
<dbReference type="AlphaFoldDB" id="A0ABD3LQS8"/>
<dbReference type="PROSITE" id="PS50948">
    <property type="entry name" value="PAN"/>
    <property type="match status" value="1"/>
</dbReference>